<evidence type="ECO:0000313" key="3">
    <source>
        <dbReference type="EMBL" id="GBO02030.1"/>
    </source>
</evidence>
<evidence type="ECO:0000313" key="6">
    <source>
        <dbReference type="Proteomes" id="UP000499080"/>
    </source>
</evidence>
<gene>
    <name evidence="3" type="ORF">AVEN_14403_1</name>
    <name evidence="5" type="ORF">AVEN_185184_1</name>
    <name evidence="4" type="ORF">AVEN_193900_1</name>
    <name evidence="2" type="ORF">AVEN_271369_1</name>
</gene>
<evidence type="ECO:0000256" key="1">
    <source>
        <dbReference type="SAM" id="MobiDB-lite"/>
    </source>
</evidence>
<dbReference type="AlphaFoldDB" id="A0A4Y2TN07"/>
<protein>
    <submittedName>
        <fullName evidence="2">Uncharacterized protein</fullName>
    </submittedName>
</protein>
<feature type="compositionally biased region" description="Polar residues" evidence="1">
    <location>
        <begin position="8"/>
        <end position="22"/>
    </location>
</feature>
<sequence length="109" mass="12015">MSDVKENSVLSFDSDPQFNSLPPSEAVSGGLKISLNREEGVNNDNGRFERLASFEGRRGSEIATEIRAVGGPIILTNAAPFRAPIPFLMQWSQKRTSILKFSKKNHVPL</sequence>
<accession>A0A4Y2TN07</accession>
<evidence type="ECO:0000313" key="2">
    <source>
        <dbReference type="EMBL" id="GBO02019.1"/>
    </source>
</evidence>
<evidence type="ECO:0000313" key="5">
    <source>
        <dbReference type="EMBL" id="GBO03729.1"/>
    </source>
</evidence>
<comment type="caution">
    <text evidence="2">The sequence shown here is derived from an EMBL/GenBank/DDBJ whole genome shotgun (WGS) entry which is preliminary data.</text>
</comment>
<dbReference type="EMBL" id="BGPR01029899">
    <property type="protein sequence ID" value="GBO02019.1"/>
    <property type="molecule type" value="Genomic_DNA"/>
</dbReference>
<keyword evidence="6" id="KW-1185">Reference proteome</keyword>
<proteinExistence type="predicted"/>
<reference evidence="2 6" key="1">
    <citation type="journal article" date="2019" name="Sci. Rep.">
        <title>Orb-weaving spider Araneus ventricosus genome elucidates the spidroin gene catalogue.</title>
        <authorList>
            <person name="Kono N."/>
            <person name="Nakamura H."/>
            <person name="Ohtoshi R."/>
            <person name="Moran D.A.P."/>
            <person name="Shinohara A."/>
            <person name="Yoshida Y."/>
            <person name="Fujiwara M."/>
            <person name="Mori M."/>
            <person name="Tomita M."/>
            <person name="Arakawa K."/>
        </authorList>
    </citation>
    <scope>NUCLEOTIDE SEQUENCE [LARGE SCALE GENOMIC DNA]</scope>
</reference>
<evidence type="ECO:0000313" key="4">
    <source>
        <dbReference type="EMBL" id="GBO03715.1"/>
    </source>
</evidence>
<name>A0A4Y2TN07_ARAVE</name>
<dbReference type="Proteomes" id="UP000499080">
    <property type="component" value="Unassembled WGS sequence"/>
</dbReference>
<organism evidence="2 6">
    <name type="scientific">Araneus ventricosus</name>
    <name type="common">Orbweaver spider</name>
    <name type="synonym">Epeira ventricosa</name>
    <dbReference type="NCBI Taxonomy" id="182803"/>
    <lineage>
        <taxon>Eukaryota</taxon>
        <taxon>Metazoa</taxon>
        <taxon>Ecdysozoa</taxon>
        <taxon>Arthropoda</taxon>
        <taxon>Chelicerata</taxon>
        <taxon>Arachnida</taxon>
        <taxon>Araneae</taxon>
        <taxon>Araneomorphae</taxon>
        <taxon>Entelegynae</taxon>
        <taxon>Araneoidea</taxon>
        <taxon>Araneidae</taxon>
        <taxon>Araneus</taxon>
    </lineage>
</organism>
<dbReference type="EMBL" id="BGPR01030943">
    <property type="protein sequence ID" value="GBO03729.1"/>
    <property type="molecule type" value="Genomic_DNA"/>
</dbReference>
<dbReference type="EMBL" id="BGPR01029907">
    <property type="protein sequence ID" value="GBO02030.1"/>
    <property type="molecule type" value="Genomic_DNA"/>
</dbReference>
<dbReference type="EMBL" id="BGPR01030936">
    <property type="protein sequence ID" value="GBO03715.1"/>
    <property type="molecule type" value="Genomic_DNA"/>
</dbReference>
<feature type="region of interest" description="Disordered" evidence="1">
    <location>
        <begin position="1"/>
        <end position="25"/>
    </location>
</feature>